<accession>A0A6L6UA76</accession>
<keyword evidence="3" id="KW-1185">Reference proteome</keyword>
<feature type="signal peptide" evidence="1">
    <location>
        <begin position="1"/>
        <end position="22"/>
    </location>
</feature>
<dbReference type="RefSeq" id="WP_157364160.1">
    <property type="nucleotide sequence ID" value="NZ_WOWS01000004.1"/>
</dbReference>
<evidence type="ECO:0000313" key="3">
    <source>
        <dbReference type="Proteomes" id="UP000478208"/>
    </source>
</evidence>
<reference evidence="2 3" key="1">
    <citation type="submission" date="2019-12" db="EMBL/GenBank/DDBJ databases">
        <authorList>
            <person name="Li J."/>
        </authorList>
    </citation>
    <scope>NUCLEOTIDE SEQUENCE [LARGE SCALE GENOMIC DNA]</scope>
    <source>
        <strain evidence="2 3">HL2-2</strain>
    </source>
</reference>
<name>A0A6L6UA76_9FLAO</name>
<dbReference type="EMBL" id="WOWS01000004">
    <property type="protein sequence ID" value="MUU79088.1"/>
    <property type="molecule type" value="Genomic_DNA"/>
</dbReference>
<sequence length="225" mass="25340">MKNFKSISLVAICLLFVTLSYAQRKNYKIKNGIGLQGGITQFDILTDNFETKSNTGFIGGMSASVDIPHKWYNVSYNIQLSQNHIDISASPVGLLTNEFVEYKMFTADISFLLHVKLISNNLTLDVGPMLQYNSELELKDNSKEGYILTGYNNLLTEDIREISNFNANGAIGLSLGVRRFQLRAQYIYGFTNILRKLNDKDFNLINDEKFKGNQSLIALTAIITL</sequence>
<feature type="chain" id="PRO_5027113071" description="Outer membrane beta-barrel protein" evidence="1">
    <location>
        <begin position="23"/>
        <end position="225"/>
    </location>
</feature>
<organism evidence="2 3">
    <name type="scientific">Winogradskyella endarachnes</name>
    <dbReference type="NCBI Taxonomy" id="2681965"/>
    <lineage>
        <taxon>Bacteria</taxon>
        <taxon>Pseudomonadati</taxon>
        <taxon>Bacteroidota</taxon>
        <taxon>Flavobacteriia</taxon>
        <taxon>Flavobacteriales</taxon>
        <taxon>Flavobacteriaceae</taxon>
        <taxon>Winogradskyella</taxon>
    </lineage>
</organism>
<protein>
    <recommendedName>
        <fullName evidence="4">Outer membrane beta-barrel protein</fullName>
    </recommendedName>
</protein>
<proteinExistence type="predicted"/>
<evidence type="ECO:0000256" key="1">
    <source>
        <dbReference type="SAM" id="SignalP"/>
    </source>
</evidence>
<keyword evidence="1" id="KW-0732">Signal</keyword>
<dbReference type="Proteomes" id="UP000478208">
    <property type="component" value="Unassembled WGS sequence"/>
</dbReference>
<evidence type="ECO:0000313" key="2">
    <source>
        <dbReference type="EMBL" id="MUU79088.1"/>
    </source>
</evidence>
<evidence type="ECO:0008006" key="4">
    <source>
        <dbReference type="Google" id="ProtNLM"/>
    </source>
</evidence>
<gene>
    <name evidence="2" type="ORF">GN138_11575</name>
</gene>
<dbReference type="AlphaFoldDB" id="A0A6L6UA76"/>
<comment type="caution">
    <text evidence="2">The sequence shown here is derived from an EMBL/GenBank/DDBJ whole genome shotgun (WGS) entry which is preliminary data.</text>
</comment>